<comment type="catalytic activity">
    <reaction evidence="1">
        <text>ATP + protein L-histidine = ADP + protein N-phospho-L-histidine.</text>
        <dbReference type="EC" id="2.7.13.3"/>
    </reaction>
</comment>
<dbReference type="EMBL" id="AP009389">
    <property type="protein sequence ID" value="BAF59603.1"/>
    <property type="molecule type" value="Genomic_DNA"/>
</dbReference>
<dbReference type="SUPFAM" id="SSF55785">
    <property type="entry name" value="PYP-like sensor domain (PAS domain)"/>
    <property type="match status" value="4"/>
</dbReference>
<feature type="transmembrane region" description="Helical" evidence="9">
    <location>
        <begin position="31"/>
        <end position="49"/>
    </location>
</feature>
<dbReference type="EC" id="2.7.13.3" evidence="2"/>
<evidence type="ECO:0000259" key="12">
    <source>
        <dbReference type="PROSITE" id="PS50113"/>
    </source>
</evidence>
<keyword evidence="7" id="KW-0067">ATP-binding</keyword>
<dbReference type="PROSITE" id="PS50112">
    <property type="entry name" value="PAS"/>
    <property type="match status" value="4"/>
</dbReference>
<keyword evidence="14" id="KW-1185">Reference proteome</keyword>
<feature type="domain" description="Histidine kinase" evidence="10">
    <location>
        <begin position="588"/>
        <end position="796"/>
    </location>
</feature>
<name>A5D2C4_PELTS</name>
<dbReference type="Gene3D" id="3.30.565.10">
    <property type="entry name" value="Histidine kinase-like ATPase, C-terminal domain"/>
    <property type="match status" value="1"/>
</dbReference>
<evidence type="ECO:0000256" key="6">
    <source>
        <dbReference type="ARBA" id="ARBA00022777"/>
    </source>
</evidence>
<dbReference type="GO" id="GO:0005524">
    <property type="term" value="F:ATP binding"/>
    <property type="evidence" value="ECO:0007669"/>
    <property type="project" value="UniProtKB-KW"/>
</dbReference>
<keyword evidence="9" id="KW-0472">Membrane</keyword>
<dbReference type="InterPro" id="IPR000700">
    <property type="entry name" value="PAS-assoc_C"/>
</dbReference>
<dbReference type="Gene3D" id="3.30.450.20">
    <property type="entry name" value="PAS domain"/>
    <property type="match status" value="4"/>
</dbReference>
<dbReference type="PANTHER" id="PTHR43065:SF10">
    <property type="entry name" value="PEROXIDE STRESS-ACTIVATED HISTIDINE KINASE MAK3"/>
    <property type="match status" value="1"/>
</dbReference>
<feature type="domain" description="PAC" evidence="12">
    <location>
        <begin position="402"/>
        <end position="455"/>
    </location>
</feature>
<evidence type="ECO:0000256" key="2">
    <source>
        <dbReference type="ARBA" id="ARBA00012438"/>
    </source>
</evidence>
<feature type="domain" description="PAS" evidence="11">
    <location>
        <begin position="71"/>
        <end position="111"/>
    </location>
</feature>
<dbReference type="PRINTS" id="PR00344">
    <property type="entry name" value="BCTRLSENSOR"/>
</dbReference>
<organism evidence="13 14">
    <name type="scientific">Pelotomaculum thermopropionicum (strain DSM 13744 / JCM 10971 / SI)</name>
    <dbReference type="NCBI Taxonomy" id="370438"/>
    <lineage>
        <taxon>Bacteria</taxon>
        <taxon>Bacillati</taxon>
        <taxon>Bacillota</taxon>
        <taxon>Clostridia</taxon>
        <taxon>Eubacteriales</taxon>
        <taxon>Desulfotomaculaceae</taxon>
        <taxon>Pelotomaculum</taxon>
    </lineage>
</organism>
<dbReference type="SMART" id="SM00086">
    <property type="entry name" value="PAC"/>
    <property type="match status" value="3"/>
</dbReference>
<dbReference type="PANTHER" id="PTHR43065">
    <property type="entry name" value="SENSOR HISTIDINE KINASE"/>
    <property type="match status" value="1"/>
</dbReference>
<dbReference type="CDD" id="cd00082">
    <property type="entry name" value="HisKA"/>
    <property type="match status" value="1"/>
</dbReference>
<dbReference type="CDD" id="cd00130">
    <property type="entry name" value="PAS"/>
    <property type="match status" value="4"/>
</dbReference>
<dbReference type="HOGENOM" id="CLU_352974_0_0_9"/>
<dbReference type="InterPro" id="IPR003661">
    <property type="entry name" value="HisK_dim/P_dom"/>
</dbReference>
<evidence type="ECO:0000256" key="1">
    <source>
        <dbReference type="ARBA" id="ARBA00000085"/>
    </source>
</evidence>
<dbReference type="STRING" id="370438.PTH_1422"/>
<evidence type="ECO:0000256" key="7">
    <source>
        <dbReference type="ARBA" id="ARBA00022840"/>
    </source>
</evidence>
<evidence type="ECO:0000259" key="10">
    <source>
        <dbReference type="PROSITE" id="PS50109"/>
    </source>
</evidence>
<proteinExistence type="predicted"/>
<feature type="domain" description="PAC" evidence="12">
    <location>
        <begin position="265"/>
        <end position="318"/>
    </location>
</feature>
<dbReference type="InterPro" id="IPR001610">
    <property type="entry name" value="PAC"/>
</dbReference>
<accession>A5D2C4</accession>
<dbReference type="InterPro" id="IPR005467">
    <property type="entry name" value="His_kinase_dom"/>
</dbReference>
<evidence type="ECO:0000313" key="14">
    <source>
        <dbReference type="Proteomes" id="UP000006556"/>
    </source>
</evidence>
<dbReference type="PROSITE" id="PS50109">
    <property type="entry name" value="HIS_KIN"/>
    <property type="match status" value="1"/>
</dbReference>
<reference evidence="14" key="1">
    <citation type="journal article" date="2008" name="Genome Res.">
        <title>The genome of Pelotomaculum thermopropionicum reveals niche-associated evolution in anaerobic microbiota.</title>
        <authorList>
            <person name="Kosaka T."/>
            <person name="Kato S."/>
            <person name="Shimoyama T."/>
            <person name="Ishii S."/>
            <person name="Abe T."/>
            <person name="Watanabe K."/>
        </authorList>
    </citation>
    <scope>NUCLEOTIDE SEQUENCE [LARGE SCALE GENOMIC DNA]</scope>
    <source>
        <strain evidence="14">DSM 13744 / JCM 10971 / SI</strain>
    </source>
</reference>
<sequence length="796" mass="89583">MHRLLSAWKFVYILPLIVALIYIALLENTQFNNYPVLLFLAALVSIGLYKFDRIKNRKALNNEAILRMEGEINWLRGVLEGLPLGVVVFDTSSKIVYINNGFENITGYGKELLGLEYKALEEKLFPLPERRNLDIEKAIKNCQQMNEHRRSLISKDGRVITVKAKILPLKSSKGALTGTLCLFCETASYLELQNLRQKTHFFLDFTSSCVLAVDNRLRVTIFNAASEKLTGLKKEDVLGRHVTEIFNDYEAENYPIIKTIITGETFHNYEVTLFVNGQMRTLLFDTALITDDGGKVNGAIGIFKDISESKRIEEELKRTVFAYSKEKSFMRNVLNNLPLAIITYDRDLMPTFMNKMAEDLTGYRFEEFASSMQNISANEPVFPSSDFSRHLAEAVLSSGEPIFGEQRTITSRDGTAIPVSLDIHPIYSALREKNGVMIIARDIREIREHEHLLYLSKCILNSLNSAVISIDANYRIIIFNPFAERLFGISADHVIGKNINEVHLPFLKEERMLQNTLEIGTGFQFTEAAIQVKGEEITLLINSAVVRDKDDNIVGAVAIFQDITELRRTQKAVRERERLAIIGQMAAGMAHEVKNPLTAVRGFTQLLKEKCPDNPKLVSYAEIILEEIDRANSVITEFLQLARPKQPALKRQSLNSLVEEIAAIVSSQAFLKNIKVEYECVDNLPLCMLDRDQIKQVLLNMCQNAIEAMPGGGILVMKTGFLPAQKEVFIDINDTGCGIPREQIEKIGVPFFTTKADGTGLGLSISYSIIGAHKGRVEVDSKEGKGTKFRIYLPCC</sequence>
<dbReference type="Proteomes" id="UP000006556">
    <property type="component" value="Chromosome"/>
</dbReference>
<dbReference type="eggNOG" id="COG3829">
    <property type="taxonomic scope" value="Bacteria"/>
</dbReference>
<feature type="domain" description="PAS" evidence="11">
    <location>
        <begin position="326"/>
        <end position="368"/>
    </location>
</feature>
<dbReference type="GO" id="GO:0000155">
    <property type="term" value="F:phosphorelay sensor kinase activity"/>
    <property type="evidence" value="ECO:0007669"/>
    <property type="project" value="InterPro"/>
</dbReference>
<dbReference type="AlphaFoldDB" id="A5D2C4"/>
<evidence type="ECO:0000256" key="9">
    <source>
        <dbReference type="SAM" id="Phobius"/>
    </source>
</evidence>
<dbReference type="Pfam" id="PF00512">
    <property type="entry name" value="HisKA"/>
    <property type="match status" value="1"/>
</dbReference>
<dbReference type="InterPro" id="IPR003594">
    <property type="entry name" value="HATPase_dom"/>
</dbReference>
<dbReference type="SMART" id="SM00091">
    <property type="entry name" value="PAS"/>
    <property type="match status" value="4"/>
</dbReference>
<evidence type="ECO:0000256" key="8">
    <source>
        <dbReference type="ARBA" id="ARBA00023012"/>
    </source>
</evidence>
<keyword evidence="9" id="KW-1133">Transmembrane helix</keyword>
<evidence type="ECO:0000256" key="5">
    <source>
        <dbReference type="ARBA" id="ARBA00022741"/>
    </source>
</evidence>
<dbReference type="eggNOG" id="COG3852">
    <property type="taxonomic scope" value="Bacteria"/>
</dbReference>
<keyword evidence="6" id="KW-0418">Kinase</keyword>
<feature type="transmembrane region" description="Helical" evidence="9">
    <location>
        <begin position="7"/>
        <end position="25"/>
    </location>
</feature>
<dbReference type="GO" id="GO:0006355">
    <property type="term" value="P:regulation of DNA-templated transcription"/>
    <property type="evidence" value="ECO:0007669"/>
    <property type="project" value="InterPro"/>
</dbReference>
<dbReference type="SMART" id="SM00387">
    <property type="entry name" value="HATPase_c"/>
    <property type="match status" value="1"/>
</dbReference>
<keyword evidence="9" id="KW-0812">Transmembrane</keyword>
<dbReference type="Pfam" id="PF00989">
    <property type="entry name" value="PAS"/>
    <property type="match status" value="3"/>
</dbReference>
<dbReference type="SMART" id="SM00388">
    <property type="entry name" value="HisKA"/>
    <property type="match status" value="1"/>
</dbReference>
<dbReference type="SUPFAM" id="SSF55874">
    <property type="entry name" value="ATPase domain of HSP90 chaperone/DNA topoisomerase II/histidine kinase"/>
    <property type="match status" value="1"/>
</dbReference>
<evidence type="ECO:0000256" key="3">
    <source>
        <dbReference type="ARBA" id="ARBA00022553"/>
    </source>
</evidence>
<keyword evidence="3" id="KW-0597">Phosphoprotein</keyword>
<evidence type="ECO:0000313" key="13">
    <source>
        <dbReference type="EMBL" id="BAF59603.1"/>
    </source>
</evidence>
<dbReference type="InterPro" id="IPR036890">
    <property type="entry name" value="HATPase_C_sf"/>
</dbReference>
<dbReference type="KEGG" id="pth:PTH_1422"/>
<dbReference type="InterPro" id="IPR035965">
    <property type="entry name" value="PAS-like_dom_sf"/>
</dbReference>
<evidence type="ECO:0000256" key="4">
    <source>
        <dbReference type="ARBA" id="ARBA00022679"/>
    </source>
</evidence>
<dbReference type="InterPro" id="IPR036097">
    <property type="entry name" value="HisK_dim/P_sf"/>
</dbReference>
<dbReference type="Pfam" id="PF13426">
    <property type="entry name" value="PAS_9"/>
    <property type="match status" value="1"/>
</dbReference>
<feature type="domain" description="PAC" evidence="12">
    <location>
        <begin position="523"/>
        <end position="575"/>
    </location>
</feature>
<feature type="domain" description="PAS" evidence="11">
    <location>
        <begin position="459"/>
        <end position="505"/>
    </location>
</feature>
<gene>
    <name evidence="13" type="ordered locus">PTH_1422</name>
</gene>
<keyword evidence="8" id="KW-0902">Two-component regulatory system</keyword>
<feature type="domain" description="PAS" evidence="11">
    <location>
        <begin position="203"/>
        <end position="247"/>
    </location>
</feature>
<dbReference type="SUPFAM" id="SSF47384">
    <property type="entry name" value="Homodimeric domain of signal transducing histidine kinase"/>
    <property type="match status" value="1"/>
</dbReference>
<dbReference type="Gene3D" id="1.10.287.130">
    <property type="match status" value="1"/>
</dbReference>
<dbReference type="InterPro" id="IPR000014">
    <property type="entry name" value="PAS"/>
</dbReference>
<evidence type="ECO:0000259" key="11">
    <source>
        <dbReference type="PROSITE" id="PS50112"/>
    </source>
</evidence>
<dbReference type="PROSITE" id="PS50113">
    <property type="entry name" value="PAC"/>
    <property type="match status" value="3"/>
</dbReference>
<keyword evidence="4" id="KW-0808">Transferase</keyword>
<dbReference type="InterPro" id="IPR013767">
    <property type="entry name" value="PAS_fold"/>
</dbReference>
<dbReference type="InterPro" id="IPR004358">
    <property type="entry name" value="Sig_transdc_His_kin-like_C"/>
</dbReference>
<keyword evidence="5" id="KW-0547">Nucleotide-binding</keyword>
<protein>
    <recommendedName>
        <fullName evidence="2">histidine kinase</fullName>
        <ecNumber evidence="2">2.7.13.3</ecNumber>
    </recommendedName>
</protein>
<dbReference type="Pfam" id="PF02518">
    <property type="entry name" value="HATPase_c"/>
    <property type="match status" value="1"/>
</dbReference>
<dbReference type="NCBIfam" id="TIGR00229">
    <property type="entry name" value="sensory_box"/>
    <property type="match status" value="4"/>
</dbReference>